<feature type="domain" description="GH10" evidence="13">
    <location>
        <begin position="522"/>
        <end position="867"/>
    </location>
</feature>
<dbReference type="GO" id="GO:0045493">
    <property type="term" value="P:xylan catabolic process"/>
    <property type="evidence" value="ECO:0007669"/>
    <property type="project" value="UniProtKB-KW"/>
</dbReference>
<keyword evidence="11" id="KW-0732">Signal</keyword>
<evidence type="ECO:0000256" key="1">
    <source>
        <dbReference type="ARBA" id="ARBA00000681"/>
    </source>
</evidence>
<dbReference type="CDD" id="cd00005">
    <property type="entry name" value="CBM9_like_1"/>
    <property type="match status" value="1"/>
</dbReference>
<dbReference type="GO" id="GO:0030246">
    <property type="term" value="F:carbohydrate binding"/>
    <property type="evidence" value="ECO:0007669"/>
    <property type="project" value="InterPro"/>
</dbReference>
<feature type="chain" id="PRO_5038725444" description="Beta-xylanase" evidence="11">
    <location>
        <begin position="25"/>
        <end position="1631"/>
    </location>
</feature>
<keyword evidence="8 10" id="KW-0326">Glycosidase</keyword>
<feature type="domain" description="SLH" evidence="12">
    <location>
        <begin position="1508"/>
        <end position="1571"/>
    </location>
</feature>
<dbReference type="InterPro" id="IPR010502">
    <property type="entry name" value="Carb-bd_dom_fam9"/>
</dbReference>
<dbReference type="InterPro" id="IPR003305">
    <property type="entry name" value="CenC_carb-bd"/>
</dbReference>
<name>E0IFB1_9BACL</name>
<keyword evidence="5" id="KW-0677">Repeat</keyword>
<keyword evidence="6 10" id="KW-0378">Hydrolase</keyword>
<dbReference type="Gene3D" id="2.60.120.260">
    <property type="entry name" value="Galactose-binding domain-like"/>
    <property type="match status" value="3"/>
</dbReference>
<evidence type="ECO:0000256" key="5">
    <source>
        <dbReference type="ARBA" id="ARBA00022737"/>
    </source>
</evidence>
<dbReference type="PRINTS" id="PR00134">
    <property type="entry name" value="GLHYDRLASE10"/>
</dbReference>
<dbReference type="eggNOG" id="COG3693">
    <property type="taxonomic scope" value="Bacteria"/>
</dbReference>
<keyword evidence="7 10" id="KW-0119">Carbohydrate metabolism</keyword>
<accession>E0IFB1</accession>
<protein>
    <recommendedName>
        <fullName evidence="10">Beta-xylanase</fullName>
        <ecNumber evidence="10">3.2.1.8</ecNumber>
    </recommendedName>
</protein>
<dbReference type="Pfam" id="PF02018">
    <property type="entry name" value="CBM_4_9"/>
    <property type="match status" value="3"/>
</dbReference>
<dbReference type="SMART" id="SM00633">
    <property type="entry name" value="Glyco_10"/>
    <property type="match status" value="1"/>
</dbReference>
<dbReference type="Gene3D" id="3.20.20.80">
    <property type="entry name" value="Glycosidases"/>
    <property type="match status" value="1"/>
</dbReference>
<dbReference type="OrthoDB" id="9809277at2"/>
<sequence>MSSKRNAVLAIIMAVMLCMPQGRGASNAYASAVGDTVMSSSFDSGADGWFKRGSETVSQSAVTAQSGAGSLLTTGRSASWNGPGVNASALQPGATYEFSIYAKLKEGTTGSATVELDINQQGLPSNDPATYAAIDAQSVTAADWTLLQGQWTLDERAAGYQVYVQSTDNATVDYYVDSFSVKLVSLPAAQPPSVPPGSIIFQQSFEDGLTSGWENLSWNGTGTTEVSSAYASEGAKSLKFSGRDSRASSPTINLTSLMKSGHVYDVSLKARLGEGSDTLHVASKVDSPLLTNKYPWLIGDKSVTSSDWTAFELKNYEVPANTAELRIWLESVSSSTSKSDIYIDEVMIKDVTPNTTPDPGNVDQSGMLSDFESGQGAWVRRNGTGNIGVTTADNHTTSGVQSLLTTVSQQYDGPLLDVMGKMHKGYKYSLSAWVKMAPGQTATNLRISVQSGDSAFTNVSPNSKVSPDDWVQLTGTFTVATTPSVLNAYVEVADVINDSRAFYIDDFALTYIGPVAGPKPVQTDLDPLKDAYSNHFKIGAAVEPAQLEGDVHALLDYHYNSIVAENSTKPGSLNPSDGVWNWAAADKVALYAKNHNLDFRLHTLAWHEQAAEWMFKDASNQPLAATPANKQLVLDRLTTYIQTVTRHFKDLGVTINAVDVVNEVIDEGQPDGMRRSEWFRLTGTDFIKTAFTVARQELPNAKLYLNDFNTQDPKKRDFLYALVTSLKADGVPIDGIGHQTHINISGPSIGQISDSIRKFGEAGFDNQLTELDVSVYTNNSTSYEPIPEDILVKQGYRFKELFKELVRLDEMGKQSGNPDGWISNVTLWGVADDHTWLHNRGTTRQDAPFPFDKQYQAKYAYWGMIEAVKTLNPSHLPLTAKAANTGQGTPVVDHVTDSVWSTVPAMKTEQLGTLEADVKTLWDANNLYVRVAAKDATVTSTDQIELFVVDDHGAQKRAFARNDFSITEVSGGYVLETAIPLNGTLGKQVKFDARVTDKGINDGSEQGGNGVIVSWSDPRNAQDSDDQGYGVLTYIEETRLASAIYGTPAIDGELDAAWANAPVYTTDVKVEQHNDAVAKAEFRTMWDEHNLYVYAKVADRALSDAIANAWEQDSVEIFVDQNNGKTNGYQGDDGQYRINYKNGKTVGGHATNDNYTSAARQADGGYVVETAIALDTISPAAGTMIGFDLQVNNDDDGSTRDSVFSWNDPTGQSYANTSRFGVLQFAAAAGQGANPGVGSGSGPSIPSSSITVIVDNEGRATANIGEQAFTEALHHAKAGRIGFVIEAPASAASVAVALSAGQVKDAADAGVHRIVIDTGLATFELPISLFESASRSDKIELSVSKADEAGLPDGNRSSMGQYAVVDLSISIGGKAKSLIGAKQSVKVAIPYTLQPGERAGQVVVYSVSEEGDLEVIRNGHYDAATGRVEFKMDHVGQYAVASVKSGFADLNQAAWAADSILALAARDIISGLSAEAYGPKQEITRAEFVQLLVRTLNLQPNGAVNSPSSGAFSDVKEGDWYYDAVQAAQQFGVINGRGDGAFGASDTISRQDMAVMTFRALHAAGAAMEPANREMTAFLDQFAIADYAQEAVTAMQQAGLINGMADGRFAPQHMANRAQAAVMLYPLLQLL</sequence>
<comment type="pathway">
    <text evidence="2">Glycan degradation; xylan degradation.</text>
</comment>
<comment type="similarity">
    <text evidence="3 10">Belongs to the glycosyl hydrolase 10 (cellulase F) family.</text>
</comment>
<evidence type="ECO:0000256" key="8">
    <source>
        <dbReference type="ARBA" id="ARBA00023295"/>
    </source>
</evidence>
<dbReference type="InterPro" id="IPR001119">
    <property type="entry name" value="SLH_dom"/>
</dbReference>
<dbReference type="SUPFAM" id="SSF49785">
    <property type="entry name" value="Galactose-binding domain-like"/>
    <property type="match status" value="3"/>
</dbReference>
<dbReference type="SUPFAM" id="SSF51445">
    <property type="entry name" value="(Trans)glycosidases"/>
    <property type="match status" value="1"/>
</dbReference>
<dbReference type="RefSeq" id="WP_006040335.1">
    <property type="nucleotide sequence ID" value="NZ_AEDD01000013.1"/>
</dbReference>
<evidence type="ECO:0000256" key="9">
    <source>
        <dbReference type="ARBA" id="ARBA00023326"/>
    </source>
</evidence>
<organism evidence="14 15">
    <name type="scientific">Paenibacillus curdlanolyticus YK9</name>
    <dbReference type="NCBI Taxonomy" id="717606"/>
    <lineage>
        <taxon>Bacteria</taxon>
        <taxon>Bacillati</taxon>
        <taxon>Bacillota</taxon>
        <taxon>Bacilli</taxon>
        <taxon>Bacillales</taxon>
        <taxon>Paenibacillaceae</taxon>
        <taxon>Paenibacillus</taxon>
    </lineage>
</organism>
<evidence type="ECO:0000313" key="15">
    <source>
        <dbReference type="Proteomes" id="UP000005387"/>
    </source>
</evidence>
<keyword evidence="9 10" id="KW-0624">Polysaccharide degradation</keyword>
<dbReference type="SUPFAM" id="SSF49344">
    <property type="entry name" value="CBD9-like"/>
    <property type="match status" value="2"/>
</dbReference>
<dbReference type="GO" id="GO:0031176">
    <property type="term" value="F:endo-1,4-beta-xylanase activity"/>
    <property type="evidence" value="ECO:0007669"/>
    <property type="project" value="UniProtKB-EC"/>
</dbReference>
<dbReference type="Proteomes" id="UP000005387">
    <property type="component" value="Unassembled WGS sequence"/>
</dbReference>
<dbReference type="PANTHER" id="PTHR31490">
    <property type="entry name" value="GLYCOSYL HYDROLASE"/>
    <property type="match status" value="1"/>
</dbReference>
<evidence type="ECO:0000256" key="6">
    <source>
        <dbReference type="ARBA" id="ARBA00022801"/>
    </source>
</evidence>
<dbReference type="EC" id="3.2.1.8" evidence="10"/>
<dbReference type="InterPro" id="IPR044846">
    <property type="entry name" value="GH10"/>
</dbReference>
<dbReference type="InterPro" id="IPR008979">
    <property type="entry name" value="Galactose-bd-like_sf"/>
</dbReference>
<evidence type="ECO:0000256" key="7">
    <source>
        <dbReference type="ARBA" id="ARBA00023277"/>
    </source>
</evidence>
<dbReference type="Gene3D" id="2.60.40.1190">
    <property type="match status" value="2"/>
</dbReference>
<dbReference type="InterPro" id="IPR001000">
    <property type="entry name" value="GH10_dom"/>
</dbReference>
<dbReference type="Pfam" id="PF00331">
    <property type="entry name" value="Glyco_hydro_10"/>
    <property type="match status" value="1"/>
</dbReference>
<dbReference type="STRING" id="717606.PaecuDRAFT_4352"/>
<evidence type="ECO:0000256" key="2">
    <source>
        <dbReference type="ARBA" id="ARBA00004851"/>
    </source>
</evidence>
<dbReference type="Pfam" id="PF06452">
    <property type="entry name" value="CBM9_1"/>
    <property type="match status" value="2"/>
</dbReference>
<evidence type="ECO:0000256" key="11">
    <source>
        <dbReference type="SAM" id="SignalP"/>
    </source>
</evidence>
<dbReference type="PROSITE" id="PS51272">
    <property type="entry name" value="SLH"/>
    <property type="match status" value="3"/>
</dbReference>
<keyword evidence="4 14" id="KW-0858">Xylan degradation</keyword>
<evidence type="ECO:0000256" key="4">
    <source>
        <dbReference type="ARBA" id="ARBA00022651"/>
    </source>
</evidence>
<evidence type="ECO:0000259" key="12">
    <source>
        <dbReference type="PROSITE" id="PS51272"/>
    </source>
</evidence>
<reference evidence="14 15" key="1">
    <citation type="submission" date="2010-07" db="EMBL/GenBank/DDBJ databases">
        <title>The draft genome of Paenibacillus curdlanolyticus YK9.</title>
        <authorList>
            <consortium name="US DOE Joint Genome Institute (JGI-PGF)"/>
            <person name="Lucas S."/>
            <person name="Copeland A."/>
            <person name="Lapidus A."/>
            <person name="Cheng J.-F."/>
            <person name="Bruce D."/>
            <person name="Goodwin L."/>
            <person name="Pitluck S."/>
            <person name="Land M.L."/>
            <person name="Hauser L."/>
            <person name="Chang Y.-J."/>
            <person name="Jeffries C."/>
            <person name="Anderson I.J."/>
            <person name="Johnson E."/>
            <person name="Loganathan U."/>
            <person name="Mulhopadhyay B."/>
            <person name="Kyrpides N."/>
            <person name="Woyke T.J."/>
        </authorList>
    </citation>
    <scope>NUCLEOTIDE SEQUENCE [LARGE SCALE GENOMIC DNA]</scope>
    <source>
        <strain evidence="14 15">YK9</strain>
    </source>
</reference>
<proteinExistence type="inferred from homology"/>
<evidence type="ECO:0000313" key="14">
    <source>
        <dbReference type="EMBL" id="EFM08887.1"/>
    </source>
</evidence>
<evidence type="ECO:0000256" key="10">
    <source>
        <dbReference type="RuleBase" id="RU361174"/>
    </source>
</evidence>
<dbReference type="EMBL" id="AEDD01000013">
    <property type="protein sequence ID" value="EFM08887.1"/>
    <property type="molecule type" value="Genomic_DNA"/>
</dbReference>
<evidence type="ECO:0000259" key="13">
    <source>
        <dbReference type="PROSITE" id="PS51760"/>
    </source>
</evidence>
<feature type="domain" description="SLH" evidence="12">
    <location>
        <begin position="1443"/>
        <end position="1506"/>
    </location>
</feature>
<dbReference type="PANTHER" id="PTHR31490:SF90">
    <property type="entry name" value="ENDO-1,4-BETA-XYLANASE A"/>
    <property type="match status" value="1"/>
</dbReference>
<keyword evidence="15" id="KW-1185">Reference proteome</keyword>
<evidence type="ECO:0000256" key="3">
    <source>
        <dbReference type="ARBA" id="ARBA00007495"/>
    </source>
</evidence>
<comment type="catalytic activity">
    <reaction evidence="1 10">
        <text>Endohydrolysis of (1-&gt;4)-beta-D-xylosidic linkages in xylans.</text>
        <dbReference type="EC" id="3.2.1.8"/>
    </reaction>
</comment>
<feature type="signal peptide" evidence="11">
    <location>
        <begin position="1"/>
        <end position="24"/>
    </location>
</feature>
<dbReference type="InterPro" id="IPR017853">
    <property type="entry name" value="GH"/>
</dbReference>
<dbReference type="Pfam" id="PF00395">
    <property type="entry name" value="SLH"/>
    <property type="match status" value="3"/>
</dbReference>
<feature type="domain" description="SLH" evidence="12">
    <location>
        <begin position="1575"/>
        <end position="1631"/>
    </location>
</feature>
<dbReference type="PROSITE" id="PS51760">
    <property type="entry name" value="GH10_2"/>
    <property type="match status" value="1"/>
</dbReference>
<gene>
    <name evidence="14" type="ORF">PaecuDRAFT_4352</name>
</gene>